<gene>
    <name evidence="6 13" type="primary">lysA</name>
    <name evidence="13" type="ORF">EH165_08465</name>
</gene>
<dbReference type="KEGG" id="nak:EH165_08465"/>
<protein>
    <recommendedName>
        <fullName evidence="6 7">Diaminopimelate decarboxylase</fullName>
        <shortName evidence="6">DAP decarboxylase</shortName>
        <shortName evidence="6">DAPDC</shortName>
        <ecNumber evidence="6 7">4.1.1.20</ecNumber>
    </recommendedName>
</protein>
<comment type="subunit">
    <text evidence="6">Homodimer.</text>
</comment>
<dbReference type="InterPro" id="IPR000183">
    <property type="entry name" value="Orn/DAP/Arg_de-COase"/>
</dbReference>
<feature type="binding site" evidence="6">
    <location>
        <position position="369"/>
    </location>
    <ligand>
        <name>substrate</name>
    </ligand>
</feature>
<feature type="region of interest" description="Disordered" evidence="10">
    <location>
        <begin position="1"/>
        <end position="24"/>
    </location>
</feature>
<dbReference type="SUPFAM" id="SSF51419">
    <property type="entry name" value="PLP-binding barrel"/>
    <property type="match status" value="1"/>
</dbReference>
<reference evidence="13 14" key="2">
    <citation type="submission" date="2018-12" db="EMBL/GenBank/DDBJ databases">
        <title>Nakamurella antarcticus sp. nov., isolated from Antarctica South Shetland Islands soil.</title>
        <authorList>
            <person name="Peng F."/>
        </authorList>
    </citation>
    <scope>NUCLEOTIDE SEQUENCE [LARGE SCALE GENOMIC DNA]</scope>
    <source>
        <strain evidence="13 14">S14-144</strain>
    </source>
</reference>
<dbReference type="EC" id="4.1.1.20" evidence="6 7"/>
<feature type="binding site" evidence="6">
    <location>
        <position position="373"/>
    </location>
    <ligand>
        <name>substrate</name>
    </ligand>
</feature>
<feature type="modified residue" description="N6-(pyridoxal phosphate)lysine" evidence="6 8">
    <location>
        <position position="95"/>
    </location>
</feature>
<feature type="domain" description="Orn/DAP/Arg decarboxylase 2 N-terminal" evidence="12">
    <location>
        <begin position="71"/>
        <end position="331"/>
    </location>
</feature>
<dbReference type="EMBL" id="CP034170">
    <property type="protein sequence ID" value="AZI58170.1"/>
    <property type="molecule type" value="Genomic_DNA"/>
</dbReference>
<dbReference type="GO" id="GO:0009089">
    <property type="term" value="P:lysine biosynthetic process via diaminopimelate"/>
    <property type="evidence" value="ECO:0007669"/>
    <property type="project" value="UniProtKB-UniRule"/>
</dbReference>
<dbReference type="OrthoDB" id="9802241at2"/>
<evidence type="ECO:0000256" key="4">
    <source>
        <dbReference type="ARBA" id="ARBA00023154"/>
    </source>
</evidence>
<keyword evidence="14" id="KW-1185">Reference proteome</keyword>
<feature type="binding site" evidence="6">
    <location>
        <position position="430"/>
    </location>
    <ligand>
        <name>substrate</name>
    </ligand>
</feature>
<dbReference type="InterPro" id="IPR009006">
    <property type="entry name" value="Ala_racemase/Decarboxylase_C"/>
</dbReference>
<comment type="cofactor">
    <cofactor evidence="1 6 8 9">
        <name>pyridoxal 5'-phosphate</name>
        <dbReference type="ChEBI" id="CHEBI:597326"/>
    </cofactor>
</comment>
<dbReference type="Gene3D" id="3.20.20.10">
    <property type="entry name" value="Alanine racemase"/>
    <property type="match status" value="1"/>
</dbReference>
<keyword evidence="5 6" id="KW-0456">Lyase</keyword>
<comment type="similarity">
    <text evidence="6">Belongs to the Orn/Lys/Arg decarboxylase class-II family. LysA subfamily.</text>
</comment>
<keyword evidence="2 6" id="KW-0210">Decarboxylase</keyword>
<dbReference type="Proteomes" id="UP000268084">
    <property type="component" value="Chromosome"/>
</dbReference>
<dbReference type="InterPro" id="IPR002986">
    <property type="entry name" value="DAP_deCOOHase_LysA"/>
</dbReference>
<dbReference type="InterPro" id="IPR029066">
    <property type="entry name" value="PLP-binding_barrel"/>
</dbReference>
<evidence type="ECO:0000256" key="7">
    <source>
        <dbReference type="NCBIfam" id="TIGR01048"/>
    </source>
</evidence>
<proteinExistence type="inferred from homology"/>
<evidence type="ECO:0000256" key="10">
    <source>
        <dbReference type="SAM" id="MobiDB-lite"/>
    </source>
</evidence>
<evidence type="ECO:0000256" key="6">
    <source>
        <dbReference type="HAMAP-Rule" id="MF_02120"/>
    </source>
</evidence>
<evidence type="ECO:0000256" key="9">
    <source>
        <dbReference type="RuleBase" id="RU003738"/>
    </source>
</evidence>
<feature type="compositionally biased region" description="Basic and acidic residues" evidence="10">
    <location>
        <begin position="9"/>
        <end position="19"/>
    </location>
</feature>
<feature type="binding site" evidence="6">
    <location>
        <begin position="325"/>
        <end position="328"/>
    </location>
    <ligand>
        <name>pyridoxal 5'-phosphate</name>
        <dbReference type="ChEBI" id="CHEBI:597326"/>
    </ligand>
</feature>
<dbReference type="Gene3D" id="2.40.37.10">
    <property type="entry name" value="Lyase, Ornithine Decarboxylase, Chain A, domain 1"/>
    <property type="match status" value="1"/>
</dbReference>
<feature type="binding site" evidence="6">
    <location>
        <position position="430"/>
    </location>
    <ligand>
        <name>pyridoxal 5'-phosphate</name>
        <dbReference type="ChEBI" id="CHEBI:597326"/>
    </ligand>
</feature>
<evidence type="ECO:0000256" key="3">
    <source>
        <dbReference type="ARBA" id="ARBA00022898"/>
    </source>
</evidence>
<keyword evidence="4 6" id="KW-0457">Lysine biosynthesis</keyword>
<dbReference type="CDD" id="cd06828">
    <property type="entry name" value="PLPDE_III_DapDC"/>
    <property type="match status" value="1"/>
</dbReference>
<feature type="domain" description="Orn/DAP/Arg decarboxylase 2 C-terminal" evidence="11">
    <location>
        <begin position="337"/>
        <end position="428"/>
    </location>
</feature>
<dbReference type="SUPFAM" id="SSF50621">
    <property type="entry name" value="Alanine racemase C-terminal domain-like"/>
    <property type="match status" value="1"/>
</dbReference>
<feature type="active site" description="Proton donor" evidence="8">
    <location>
        <position position="400"/>
    </location>
</feature>
<dbReference type="GO" id="GO:0008836">
    <property type="term" value="F:diaminopimelate decarboxylase activity"/>
    <property type="evidence" value="ECO:0007669"/>
    <property type="project" value="UniProtKB-UniRule"/>
</dbReference>
<dbReference type="PRINTS" id="PR01181">
    <property type="entry name" value="DAPDCRBXLASE"/>
</dbReference>
<dbReference type="PANTHER" id="PTHR43727:SF2">
    <property type="entry name" value="GROUP IV DECARBOXYLASE"/>
    <property type="match status" value="1"/>
</dbReference>
<evidence type="ECO:0000256" key="5">
    <source>
        <dbReference type="ARBA" id="ARBA00023239"/>
    </source>
</evidence>
<comment type="function">
    <text evidence="6">Specifically catalyzes the decarboxylation of meso-diaminopimelate (meso-DAP) to L-lysine.</text>
</comment>
<dbReference type="GO" id="GO:0030170">
    <property type="term" value="F:pyridoxal phosphate binding"/>
    <property type="evidence" value="ECO:0007669"/>
    <property type="project" value="UniProtKB-UniRule"/>
</dbReference>
<dbReference type="FunFam" id="3.20.20.10:FF:000003">
    <property type="entry name" value="Diaminopimelate decarboxylase"/>
    <property type="match status" value="1"/>
</dbReference>
<evidence type="ECO:0000256" key="8">
    <source>
        <dbReference type="PIRSR" id="PIRSR600183-50"/>
    </source>
</evidence>
<organism evidence="13 14">
    <name type="scientific">Nakamurella antarctica</name>
    <dbReference type="NCBI Taxonomy" id="1902245"/>
    <lineage>
        <taxon>Bacteria</taxon>
        <taxon>Bacillati</taxon>
        <taxon>Actinomycetota</taxon>
        <taxon>Actinomycetes</taxon>
        <taxon>Nakamurellales</taxon>
        <taxon>Nakamurellaceae</taxon>
        <taxon>Nakamurella</taxon>
    </lineage>
</organism>
<dbReference type="UniPathway" id="UPA00034">
    <property type="reaction ID" value="UER00027"/>
</dbReference>
<dbReference type="InterPro" id="IPR022643">
    <property type="entry name" value="De-COase2_C"/>
</dbReference>
<dbReference type="Pfam" id="PF00278">
    <property type="entry name" value="Orn_DAP_Arg_deC"/>
    <property type="match status" value="1"/>
</dbReference>
<dbReference type="PROSITE" id="PS00878">
    <property type="entry name" value="ODR_DC_2_1"/>
    <property type="match status" value="1"/>
</dbReference>
<dbReference type="PANTHER" id="PTHR43727">
    <property type="entry name" value="DIAMINOPIMELATE DECARBOXYLASE"/>
    <property type="match status" value="1"/>
</dbReference>
<dbReference type="AlphaFoldDB" id="A0A3G8ZLS4"/>
<sequence>MRAHPAGPRHGEVVPERHGYAPASDLNAVDPKVWPRSLSRSSLDGSMMVAGKDVRDLAAEFDTPVMVIDEADFRSRCHDFADAFGSASAIHYAGKAFLCGEIARWLSEEGIGLDVCTGGELAVALRAGFPAERIAFHGSNKSDAELRTAVDAGVGAIVVDSYYEIARLVDIAEGRDENADPIPVMTRITVGVEAHTHEFIATAHEDQKFGFSLAAGDAAEAVRRIVACRGLVLMGLHSHIGSQIFDPSGFEVAAHRVVGLLGSITAEHPQLLASIRTLDLGGGLGIAYTSDDDPTPPDAMAKSLQDIVSRECQAAGLVAPKIAVEPGRAIAGPGTITVYEVGTIKDVTLDGGHTRRYVSVDGGMSDNIRTALYDADYTVVLASRTSTAPAISSRVVGKHCESGDIVVRDCYLPDDLAVGDLIAVAATGAYCYAMASNYNRVPRPAVVAVKNGVARTVLRRETDNDLMRLETW</sequence>
<evidence type="ECO:0000256" key="2">
    <source>
        <dbReference type="ARBA" id="ARBA00022793"/>
    </source>
</evidence>
<dbReference type="InterPro" id="IPR022653">
    <property type="entry name" value="De-COase2_pyr-phos_BS"/>
</dbReference>
<feature type="binding site" evidence="6">
    <location>
        <position position="283"/>
    </location>
    <ligand>
        <name>pyridoxal 5'-phosphate</name>
        <dbReference type="ChEBI" id="CHEBI:597326"/>
    </ligand>
</feature>
<feature type="binding site" evidence="6">
    <location>
        <position position="401"/>
    </location>
    <ligand>
        <name>substrate</name>
    </ligand>
</feature>
<feature type="binding site" evidence="6">
    <location>
        <position position="328"/>
    </location>
    <ligand>
        <name>substrate</name>
    </ligand>
</feature>
<dbReference type="HAMAP" id="MF_02120">
    <property type="entry name" value="LysA"/>
    <property type="match status" value="1"/>
</dbReference>
<evidence type="ECO:0000259" key="11">
    <source>
        <dbReference type="Pfam" id="PF00278"/>
    </source>
</evidence>
<dbReference type="InterPro" id="IPR022644">
    <property type="entry name" value="De-COase2_N"/>
</dbReference>
<dbReference type="Pfam" id="PF02784">
    <property type="entry name" value="Orn_Arg_deC_N"/>
    <property type="match status" value="1"/>
</dbReference>
<evidence type="ECO:0000259" key="12">
    <source>
        <dbReference type="Pfam" id="PF02784"/>
    </source>
</evidence>
<evidence type="ECO:0000256" key="1">
    <source>
        <dbReference type="ARBA" id="ARBA00001933"/>
    </source>
</evidence>
<dbReference type="NCBIfam" id="TIGR01048">
    <property type="entry name" value="lysA"/>
    <property type="match status" value="1"/>
</dbReference>
<reference evidence="13 14" key="1">
    <citation type="submission" date="2018-11" db="EMBL/GenBank/DDBJ databases">
        <authorList>
            <person name="Da X."/>
        </authorList>
    </citation>
    <scope>NUCLEOTIDE SEQUENCE [LARGE SCALE GENOMIC DNA]</scope>
    <source>
        <strain evidence="13 14">S14-144</strain>
    </source>
</reference>
<keyword evidence="3 6" id="KW-0663">Pyridoxal phosphate</keyword>
<evidence type="ECO:0000313" key="14">
    <source>
        <dbReference type="Proteomes" id="UP000268084"/>
    </source>
</evidence>
<comment type="catalytic activity">
    <reaction evidence="6 9">
        <text>meso-2,6-diaminopimelate + H(+) = L-lysine + CO2</text>
        <dbReference type="Rhea" id="RHEA:15101"/>
        <dbReference type="ChEBI" id="CHEBI:15378"/>
        <dbReference type="ChEBI" id="CHEBI:16526"/>
        <dbReference type="ChEBI" id="CHEBI:32551"/>
        <dbReference type="ChEBI" id="CHEBI:57791"/>
        <dbReference type="EC" id="4.1.1.20"/>
    </reaction>
</comment>
<comment type="pathway">
    <text evidence="6 9">Amino-acid biosynthesis; L-lysine biosynthesis via DAP pathway; L-lysine from DL-2,6-diaminopimelate: step 1/1.</text>
</comment>
<keyword evidence="6" id="KW-0028">Amino-acid biosynthesis</keyword>
<dbReference type="RefSeq" id="WP_124799079.1">
    <property type="nucleotide sequence ID" value="NZ_CP034170.1"/>
</dbReference>
<dbReference type="PRINTS" id="PR01179">
    <property type="entry name" value="ODADCRBXLASE"/>
</dbReference>
<accession>A0A3G8ZLS4</accession>
<name>A0A3G8ZLS4_9ACTN</name>
<evidence type="ECO:0000313" key="13">
    <source>
        <dbReference type="EMBL" id="AZI58170.1"/>
    </source>
</evidence>